<keyword evidence="1" id="KW-0812">Transmembrane</keyword>
<feature type="transmembrane region" description="Helical" evidence="1">
    <location>
        <begin position="47"/>
        <end position="68"/>
    </location>
</feature>
<dbReference type="Gene3D" id="1.10.1760.20">
    <property type="match status" value="1"/>
</dbReference>
<keyword evidence="1" id="KW-1133">Transmembrane helix</keyword>
<reference evidence="2 3" key="1">
    <citation type="submission" date="2020-08" db="EMBL/GenBank/DDBJ databases">
        <title>Genome public.</title>
        <authorList>
            <person name="Liu C."/>
            <person name="Sun Q."/>
        </authorList>
    </citation>
    <scope>NUCLEOTIDE SEQUENCE [LARGE SCALE GENOMIC DNA]</scope>
    <source>
        <strain evidence="2 3">NSJ-36</strain>
    </source>
</reference>
<accession>A0ABR7EUV5</accession>
<dbReference type="EMBL" id="JACOOY010000005">
    <property type="protein sequence ID" value="MBC5664752.1"/>
    <property type="molecule type" value="Genomic_DNA"/>
</dbReference>
<sequence>MGWEKKSCMRFVVATAVSNLVTVLFVSTYALSMLYETSFTALFISRIPQYIVTTGVCAVIAFSLYYSVVTMMMKQHQMA</sequence>
<protein>
    <submittedName>
        <fullName evidence="2">Uncharacterized protein</fullName>
    </submittedName>
</protein>
<organism evidence="2 3">
    <name type="scientific">Dorea hominis</name>
    <dbReference type="NCBI Taxonomy" id="2763040"/>
    <lineage>
        <taxon>Bacteria</taxon>
        <taxon>Bacillati</taxon>
        <taxon>Bacillota</taxon>
        <taxon>Clostridia</taxon>
        <taxon>Lachnospirales</taxon>
        <taxon>Lachnospiraceae</taxon>
        <taxon>Dorea</taxon>
    </lineage>
</organism>
<proteinExistence type="predicted"/>
<name>A0ABR7EUV5_9FIRM</name>
<dbReference type="RefSeq" id="WP_186855620.1">
    <property type="nucleotide sequence ID" value="NZ_JACOOY010000005.1"/>
</dbReference>
<keyword evidence="3" id="KW-1185">Reference proteome</keyword>
<gene>
    <name evidence="2" type="ORF">H8S07_05595</name>
</gene>
<evidence type="ECO:0000256" key="1">
    <source>
        <dbReference type="SAM" id="Phobius"/>
    </source>
</evidence>
<comment type="caution">
    <text evidence="2">The sequence shown here is derived from an EMBL/GenBank/DDBJ whole genome shotgun (WGS) entry which is preliminary data.</text>
</comment>
<evidence type="ECO:0000313" key="2">
    <source>
        <dbReference type="EMBL" id="MBC5664752.1"/>
    </source>
</evidence>
<dbReference type="Proteomes" id="UP000647235">
    <property type="component" value="Unassembled WGS sequence"/>
</dbReference>
<feature type="transmembrane region" description="Helical" evidence="1">
    <location>
        <begin position="12"/>
        <end position="35"/>
    </location>
</feature>
<keyword evidence="1" id="KW-0472">Membrane</keyword>
<evidence type="ECO:0000313" key="3">
    <source>
        <dbReference type="Proteomes" id="UP000647235"/>
    </source>
</evidence>